<keyword evidence="1" id="KW-0732">Signal</keyword>
<reference evidence="2" key="1">
    <citation type="submission" date="2020-05" db="UniProtKB">
        <authorList>
            <consortium name="EnsemblMetazoa"/>
        </authorList>
    </citation>
    <scope>IDENTIFICATION</scope>
    <source>
        <strain evidence="2">TTRI</strain>
    </source>
</reference>
<dbReference type="EnsemblMetazoa" id="GAUT015165-RA">
    <property type="protein sequence ID" value="GAUT015165-PA"/>
    <property type="gene ID" value="GAUT015165"/>
</dbReference>
<dbReference type="VEuPathDB" id="VectorBase:GAUT015165"/>
<sequence length="207" mass="24432">MNIIKGFLLIYFFILFIINDCVSQSLNTPERERNAIKYFYNYVDIITDFKLNNMLKMTQTFVEQLLDAIPYDDRGNTAELLQQYIDKAENLRYHGVSIEEKENMLLELQQLIATIRSGLAKQEAEDIILKKSMLGMFELLARLSIEERRHSEKLSKASSLLRRRFTSEGIQRHEQLFDLLHELEQAQDIVNKEALFKHLKELRAQEM</sequence>
<protein>
    <submittedName>
        <fullName evidence="2">Uncharacterized protein</fullName>
    </submittedName>
</protein>
<evidence type="ECO:0000313" key="3">
    <source>
        <dbReference type="Proteomes" id="UP000078200"/>
    </source>
</evidence>
<keyword evidence="3" id="KW-1185">Reference proteome</keyword>
<proteinExistence type="predicted"/>
<dbReference type="Proteomes" id="UP000078200">
    <property type="component" value="Unassembled WGS sequence"/>
</dbReference>
<accession>A0A1A9UTY8</accession>
<evidence type="ECO:0000256" key="1">
    <source>
        <dbReference type="SAM" id="SignalP"/>
    </source>
</evidence>
<feature type="signal peptide" evidence="1">
    <location>
        <begin position="1"/>
        <end position="23"/>
    </location>
</feature>
<evidence type="ECO:0000313" key="2">
    <source>
        <dbReference type="EnsemblMetazoa" id="GAUT015165-PA"/>
    </source>
</evidence>
<name>A0A1A9UTY8_GLOAU</name>
<dbReference type="AlphaFoldDB" id="A0A1A9UTY8"/>
<organism evidence="2 3">
    <name type="scientific">Glossina austeni</name>
    <name type="common">Savannah tsetse fly</name>
    <dbReference type="NCBI Taxonomy" id="7395"/>
    <lineage>
        <taxon>Eukaryota</taxon>
        <taxon>Metazoa</taxon>
        <taxon>Ecdysozoa</taxon>
        <taxon>Arthropoda</taxon>
        <taxon>Hexapoda</taxon>
        <taxon>Insecta</taxon>
        <taxon>Pterygota</taxon>
        <taxon>Neoptera</taxon>
        <taxon>Endopterygota</taxon>
        <taxon>Diptera</taxon>
        <taxon>Brachycera</taxon>
        <taxon>Muscomorpha</taxon>
        <taxon>Hippoboscoidea</taxon>
        <taxon>Glossinidae</taxon>
        <taxon>Glossina</taxon>
    </lineage>
</organism>
<feature type="chain" id="PRO_5008398841" evidence="1">
    <location>
        <begin position="24"/>
        <end position="207"/>
    </location>
</feature>